<dbReference type="AlphaFoldDB" id="A0A2P2QVV2"/>
<reference evidence="1" key="1">
    <citation type="submission" date="2018-02" db="EMBL/GenBank/DDBJ databases">
        <title>Rhizophora mucronata_Transcriptome.</title>
        <authorList>
            <person name="Meera S.P."/>
            <person name="Sreeshan A."/>
            <person name="Augustine A."/>
        </authorList>
    </citation>
    <scope>NUCLEOTIDE SEQUENCE</scope>
    <source>
        <tissue evidence="1">Leaf</tissue>
    </source>
</reference>
<name>A0A2P2QVV2_RHIMU</name>
<organism evidence="1">
    <name type="scientific">Rhizophora mucronata</name>
    <name type="common">Asiatic mangrove</name>
    <dbReference type="NCBI Taxonomy" id="61149"/>
    <lineage>
        <taxon>Eukaryota</taxon>
        <taxon>Viridiplantae</taxon>
        <taxon>Streptophyta</taxon>
        <taxon>Embryophyta</taxon>
        <taxon>Tracheophyta</taxon>
        <taxon>Spermatophyta</taxon>
        <taxon>Magnoliopsida</taxon>
        <taxon>eudicotyledons</taxon>
        <taxon>Gunneridae</taxon>
        <taxon>Pentapetalae</taxon>
        <taxon>rosids</taxon>
        <taxon>fabids</taxon>
        <taxon>Malpighiales</taxon>
        <taxon>Rhizophoraceae</taxon>
        <taxon>Rhizophora</taxon>
    </lineage>
</organism>
<dbReference type="EMBL" id="GGEC01090593">
    <property type="protein sequence ID" value="MBX71077.1"/>
    <property type="molecule type" value="Transcribed_RNA"/>
</dbReference>
<proteinExistence type="predicted"/>
<evidence type="ECO:0000313" key="1">
    <source>
        <dbReference type="EMBL" id="MBX71077.1"/>
    </source>
</evidence>
<sequence>MMLFFWLLHQVNSSPCVLKSLFPFNSDRTFCSCLCSIQSATVLASEGKAYVKK</sequence>
<accession>A0A2P2QVV2</accession>
<protein>
    <submittedName>
        <fullName evidence="1">Uncharacterized protein</fullName>
    </submittedName>
</protein>